<dbReference type="Proteomes" id="UP000652761">
    <property type="component" value="Unassembled WGS sequence"/>
</dbReference>
<reference evidence="1" key="1">
    <citation type="submission" date="2017-07" db="EMBL/GenBank/DDBJ databases">
        <title>Taro Niue Genome Assembly and Annotation.</title>
        <authorList>
            <person name="Atibalentja N."/>
            <person name="Keating K."/>
            <person name="Fields C.J."/>
        </authorList>
    </citation>
    <scope>NUCLEOTIDE SEQUENCE</scope>
    <source>
        <strain evidence="1">Niue_2</strain>
        <tissue evidence="1">Leaf</tissue>
    </source>
</reference>
<name>A0A843USJ8_COLES</name>
<accession>A0A843USJ8</accession>
<comment type="caution">
    <text evidence="1">The sequence shown here is derived from an EMBL/GenBank/DDBJ whole genome shotgun (WGS) entry which is preliminary data.</text>
</comment>
<gene>
    <name evidence="1" type="ORF">Taro_017973</name>
</gene>
<dbReference type="AlphaFoldDB" id="A0A843USJ8"/>
<proteinExistence type="predicted"/>
<sequence>MFKTREGAKPTPPPSIPSSVRLRLSSPSFLLFPTLSRINFGFRDKNTIPAAPSLLLAFFFQFHRPVIAALCNNSPLFAPRMSFEKKLHPKVVPVKGRARSLHPHLLSPLQCDSGYPPLLFRCSPLCPASH</sequence>
<organism evidence="1 2">
    <name type="scientific">Colocasia esculenta</name>
    <name type="common">Wild taro</name>
    <name type="synonym">Arum esculentum</name>
    <dbReference type="NCBI Taxonomy" id="4460"/>
    <lineage>
        <taxon>Eukaryota</taxon>
        <taxon>Viridiplantae</taxon>
        <taxon>Streptophyta</taxon>
        <taxon>Embryophyta</taxon>
        <taxon>Tracheophyta</taxon>
        <taxon>Spermatophyta</taxon>
        <taxon>Magnoliopsida</taxon>
        <taxon>Liliopsida</taxon>
        <taxon>Araceae</taxon>
        <taxon>Aroideae</taxon>
        <taxon>Colocasieae</taxon>
        <taxon>Colocasia</taxon>
    </lineage>
</organism>
<evidence type="ECO:0000313" key="1">
    <source>
        <dbReference type="EMBL" id="MQL85457.1"/>
    </source>
</evidence>
<protein>
    <submittedName>
        <fullName evidence="1">Uncharacterized protein</fullName>
    </submittedName>
</protein>
<keyword evidence="2" id="KW-1185">Reference proteome</keyword>
<dbReference type="EMBL" id="NMUH01000829">
    <property type="protein sequence ID" value="MQL85457.1"/>
    <property type="molecule type" value="Genomic_DNA"/>
</dbReference>
<evidence type="ECO:0000313" key="2">
    <source>
        <dbReference type="Proteomes" id="UP000652761"/>
    </source>
</evidence>